<dbReference type="KEGG" id="psoj:PHYSODRAFT_370939"/>
<feature type="non-terminal residue" evidence="2">
    <location>
        <position position="135"/>
    </location>
</feature>
<dbReference type="InParanoid" id="G4YNI1"/>
<dbReference type="EMBL" id="JH159151">
    <property type="protein sequence ID" value="EGZ30380.1"/>
    <property type="molecule type" value="Genomic_DNA"/>
</dbReference>
<gene>
    <name evidence="2" type="ORF">PHYSODRAFT_370939</name>
</gene>
<accession>G4YNI1</accession>
<dbReference type="Proteomes" id="UP000002640">
    <property type="component" value="Unassembled WGS sequence"/>
</dbReference>
<dbReference type="GeneID" id="20650356"/>
<evidence type="ECO:0000313" key="2">
    <source>
        <dbReference type="EMBL" id="EGZ30380.1"/>
    </source>
</evidence>
<organism evidence="2 3">
    <name type="scientific">Phytophthora sojae (strain P6497)</name>
    <name type="common">Soybean stem and root rot agent</name>
    <name type="synonym">Phytophthora megasperma f. sp. glycines</name>
    <dbReference type="NCBI Taxonomy" id="1094619"/>
    <lineage>
        <taxon>Eukaryota</taxon>
        <taxon>Sar</taxon>
        <taxon>Stramenopiles</taxon>
        <taxon>Oomycota</taxon>
        <taxon>Peronosporomycetes</taxon>
        <taxon>Peronosporales</taxon>
        <taxon>Peronosporaceae</taxon>
        <taxon>Phytophthora</taxon>
    </lineage>
</organism>
<evidence type="ECO:0000313" key="3">
    <source>
        <dbReference type="Proteomes" id="UP000002640"/>
    </source>
</evidence>
<sequence length="135" mass="14932">MAQRGGRQRVKLSWQEALGPQDPAPSQDKKPSPKPKGKKADAKPKPKRKKRHPNDVRTEQDMDAIAGFDDSSDDELDAEIDTFGGAGFVLVDLESEMEELALVATEEGFASVRVGSKQQQQKKKNTDNAKKKKNE</sequence>
<dbReference type="AlphaFoldDB" id="G4YNI1"/>
<protein>
    <submittedName>
        <fullName evidence="2">Uncharacterized protein</fullName>
    </submittedName>
</protein>
<feature type="region of interest" description="Disordered" evidence="1">
    <location>
        <begin position="112"/>
        <end position="135"/>
    </location>
</feature>
<proteinExistence type="predicted"/>
<dbReference type="STRING" id="1094619.G4YNI1"/>
<feature type="compositionally biased region" description="Basic residues" evidence="1">
    <location>
        <begin position="1"/>
        <end position="10"/>
    </location>
</feature>
<keyword evidence="3" id="KW-1185">Reference proteome</keyword>
<reference evidence="2 3" key="1">
    <citation type="journal article" date="2006" name="Science">
        <title>Phytophthora genome sequences uncover evolutionary origins and mechanisms of pathogenesis.</title>
        <authorList>
            <person name="Tyler B.M."/>
            <person name="Tripathy S."/>
            <person name="Zhang X."/>
            <person name="Dehal P."/>
            <person name="Jiang R.H."/>
            <person name="Aerts A."/>
            <person name="Arredondo F.D."/>
            <person name="Baxter L."/>
            <person name="Bensasson D."/>
            <person name="Beynon J.L."/>
            <person name="Chapman J."/>
            <person name="Damasceno C.M."/>
            <person name="Dorrance A.E."/>
            <person name="Dou D."/>
            <person name="Dickerman A.W."/>
            <person name="Dubchak I.L."/>
            <person name="Garbelotto M."/>
            <person name="Gijzen M."/>
            <person name="Gordon S.G."/>
            <person name="Govers F."/>
            <person name="Grunwald N.J."/>
            <person name="Huang W."/>
            <person name="Ivors K.L."/>
            <person name="Jones R.W."/>
            <person name="Kamoun S."/>
            <person name="Krampis K."/>
            <person name="Lamour K.H."/>
            <person name="Lee M.K."/>
            <person name="McDonald W.H."/>
            <person name="Medina M."/>
            <person name="Meijer H.J."/>
            <person name="Nordberg E.K."/>
            <person name="Maclean D.J."/>
            <person name="Ospina-Giraldo M.D."/>
            <person name="Morris P.F."/>
            <person name="Phuntumart V."/>
            <person name="Putnam N.H."/>
            <person name="Rash S."/>
            <person name="Rose J.K."/>
            <person name="Sakihama Y."/>
            <person name="Salamov A.A."/>
            <person name="Savidor A."/>
            <person name="Scheuring C.F."/>
            <person name="Smith B.M."/>
            <person name="Sobral B.W."/>
            <person name="Terry A."/>
            <person name="Torto-Alalibo T.A."/>
            <person name="Win J."/>
            <person name="Xu Z."/>
            <person name="Zhang H."/>
            <person name="Grigoriev I.V."/>
            <person name="Rokhsar D.S."/>
            <person name="Boore J.L."/>
        </authorList>
    </citation>
    <scope>NUCLEOTIDE SEQUENCE [LARGE SCALE GENOMIC DNA]</scope>
    <source>
        <strain evidence="2 3">P6497</strain>
    </source>
</reference>
<evidence type="ECO:0000256" key="1">
    <source>
        <dbReference type="SAM" id="MobiDB-lite"/>
    </source>
</evidence>
<feature type="region of interest" description="Disordered" evidence="1">
    <location>
        <begin position="1"/>
        <end position="75"/>
    </location>
</feature>
<dbReference type="RefSeq" id="XP_009517655.1">
    <property type="nucleotide sequence ID" value="XM_009519360.1"/>
</dbReference>
<name>G4YNI1_PHYSP</name>
<feature type="compositionally biased region" description="Basic and acidic residues" evidence="1">
    <location>
        <begin position="124"/>
        <end position="135"/>
    </location>
</feature>